<feature type="transmembrane region" description="Helical" evidence="5">
    <location>
        <begin position="58"/>
        <end position="82"/>
    </location>
</feature>
<keyword evidence="3 5" id="KW-1133">Transmembrane helix</keyword>
<name>A0A915KNN3_ROMCU</name>
<feature type="domain" description="G-protein coupled receptors family 1 profile" evidence="6">
    <location>
        <begin position="38"/>
        <end position="220"/>
    </location>
</feature>
<dbReference type="AlphaFoldDB" id="A0A915KNN3"/>
<evidence type="ECO:0000256" key="2">
    <source>
        <dbReference type="ARBA" id="ARBA00022692"/>
    </source>
</evidence>
<proteinExistence type="predicted"/>
<dbReference type="WBParaSite" id="nRc.2.0.1.t40064-RA">
    <property type="protein sequence ID" value="nRc.2.0.1.t40064-RA"/>
    <property type="gene ID" value="nRc.2.0.1.g40064"/>
</dbReference>
<evidence type="ECO:0000256" key="1">
    <source>
        <dbReference type="ARBA" id="ARBA00004370"/>
    </source>
</evidence>
<dbReference type="PANTHER" id="PTHR46641:SF2">
    <property type="entry name" value="FMRFAMIDE RECEPTOR"/>
    <property type="match status" value="1"/>
</dbReference>
<evidence type="ECO:0000256" key="3">
    <source>
        <dbReference type="ARBA" id="ARBA00022989"/>
    </source>
</evidence>
<feature type="transmembrane region" description="Helical" evidence="5">
    <location>
        <begin position="20"/>
        <end position="46"/>
    </location>
</feature>
<keyword evidence="2 5" id="KW-0812">Transmembrane</keyword>
<comment type="subcellular location">
    <subcellularLocation>
        <location evidence="1">Membrane</location>
    </subcellularLocation>
</comment>
<reference evidence="8" key="1">
    <citation type="submission" date="2022-11" db="UniProtKB">
        <authorList>
            <consortium name="WormBaseParasite"/>
        </authorList>
    </citation>
    <scope>IDENTIFICATION</scope>
</reference>
<evidence type="ECO:0000256" key="5">
    <source>
        <dbReference type="SAM" id="Phobius"/>
    </source>
</evidence>
<organism evidence="7 8">
    <name type="scientific">Romanomermis culicivorax</name>
    <name type="common">Nematode worm</name>
    <dbReference type="NCBI Taxonomy" id="13658"/>
    <lineage>
        <taxon>Eukaryota</taxon>
        <taxon>Metazoa</taxon>
        <taxon>Ecdysozoa</taxon>
        <taxon>Nematoda</taxon>
        <taxon>Enoplea</taxon>
        <taxon>Dorylaimia</taxon>
        <taxon>Mermithida</taxon>
        <taxon>Mermithoidea</taxon>
        <taxon>Mermithidae</taxon>
        <taxon>Romanomermis</taxon>
    </lineage>
</organism>
<evidence type="ECO:0000259" key="6">
    <source>
        <dbReference type="PROSITE" id="PS50262"/>
    </source>
</evidence>
<feature type="transmembrane region" description="Helical" evidence="5">
    <location>
        <begin position="202"/>
        <end position="222"/>
    </location>
</feature>
<dbReference type="SUPFAM" id="SSF81321">
    <property type="entry name" value="Family A G protein-coupled receptor-like"/>
    <property type="match status" value="1"/>
</dbReference>
<dbReference type="InterPro" id="IPR052954">
    <property type="entry name" value="GPCR-Ligand_Int"/>
</dbReference>
<accession>A0A915KNN3</accession>
<dbReference type="InterPro" id="IPR017452">
    <property type="entry name" value="GPCR_Rhodpsn_7TM"/>
</dbReference>
<evidence type="ECO:0000256" key="4">
    <source>
        <dbReference type="ARBA" id="ARBA00023136"/>
    </source>
</evidence>
<evidence type="ECO:0000313" key="8">
    <source>
        <dbReference type="WBParaSite" id="nRc.2.0.1.t40064-RA"/>
    </source>
</evidence>
<feature type="transmembrane region" description="Helical" evidence="5">
    <location>
        <begin position="102"/>
        <end position="123"/>
    </location>
</feature>
<dbReference type="PANTHER" id="PTHR46641">
    <property type="entry name" value="FMRFAMIDE RECEPTOR-RELATED"/>
    <property type="match status" value="1"/>
</dbReference>
<dbReference type="Gene3D" id="1.20.1070.10">
    <property type="entry name" value="Rhodopsin 7-helix transmembrane proteins"/>
    <property type="match status" value="1"/>
</dbReference>
<dbReference type="PROSITE" id="PS50262">
    <property type="entry name" value="G_PROTEIN_RECEP_F1_2"/>
    <property type="match status" value="1"/>
</dbReference>
<keyword evidence="7" id="KW-1185">Reference proteome</keyword>
<feature type="transmembrane region" description="Helical" evidence="5">
    <location>
        <begin position="144"/>
        <end position="165"/>
    </location>
</feature>
<dbReference type="GO" id="GO:0016020">
    <property type="term" value="C:membrane"/>
    <property type="evidence" value="ECO:0007669"/>
    <property type="project" value="UniProtKB-SubCell"/>
</dbReference>
<dbReference type="Proteomes" id="UP000887565">
    <property type="component" value="Unplaced"/>
</dbReference>
<evidence type="ECO:0000313" key="7">
    <source>
        <dbReference type="Proteomes" id="UP000887565"/>
    </source>
</evidence>
<keyword evidence="4 5" id="KW-0472">Membrane</keyword>
<protein>
    <submittedName>
        <fullName evidence="8">G-protein coupled receptors family 1 profile domain-containing protein</fullName>
    </submittedName>
</protein>
<sequence length="237" mass="26736">MFNKSDSYDIFCGKEQISLLSFLLAVISIIGTICGLITNCINLKILTHKRYLTTTLSIYLIVLCFTDMVALLINILLSKIFVIAKWSKSVAFTNFWYKAMLVLYPIMAIIVSTCALIICALSIHYLIRIASPVKCSGSQLPERTICLVIILAIVFAILTSIPCFFELEIKSCYNEETNSLRDVLMSSWSDPIYHTLTESWKFLLQCLIPYSVLITISVLISIEAKTPIWTDDCVSFP</sequence>